<keyword evidence="2" id="KW-0328">Glycosyltransferase</keyword>
<dbReference type="GO" id="GO:0006487">
    <property type="term" value="P:protein N-linked glycosylation"/>
    <property type="evidence" value="ECO:0007669"/>
    <property type="project" value="TreeGrafter"/>
</dbReference>
<reference evidence="2" key="1">
    <citation type="submission" date="2020-04" db="EMBL/GenBank/DDBJ databases">
        <authorList>
            <person name="Zhang T."/>
        </authorList>
    </citation>
    <scope>NUCLEOTIDE SEQUENCE</scope>
    <source>
        <strain evidence="2">HKST-UBA15</strain>
    </source>
</reference>
<proteinExistence type="predicted"/>
<dbReference type="AlphaFoldDB" id="A0A955IEK1"/>
<dbReference type="Gene3D" id="3.90.550.10">
    <property type="entry name" value="Spore Coat Polysaccharide Biosynthesis Protein SpsA, Chain A"/>
    <property type="match status" value="1"/>
</dbReference>
<evidence type="ECO:0000313" key="2">
    <source>
        <dbReference type="EMBL" id="MCA9380533.1"/>
    </source>
</evidence>
<protein>
    <submittedName>
        <fullName evidence="2">Glycosyltransferase</fullName>
        <ecNumber evidence="2">2.4.-.-</ecNumber>
    </submittedName>
</protein>
<evidence type="ECO:0000313" key="3">
    <source>
        <dbReference type="Proteomes" id="UP000745577"/>
    </source>
</evidence>
<dbReference type="EMBL" id="JAGQLL010000080">
    <property type="protein sequence ID" value="MCA9380533.1"/>
    <property type="molecule type" value="Genomic_DNA"/>
</dbReference>
<dbReference type="InterPro" id="IPR029044">
    <property type="entry name" value="Nucleotide-diphossugar_trans"/>
</dbReference>
<dbReference type="Pfam" id="PF00535">
    <property type="entry name" value="Glycos_transf_2"/>
    <property type="match status" value="1"/>
</dbReference>
<accession>A0A955IEK1</accession>
<name>A0A955IEK1_9BACT</name>
<feature type="domain" description="Glycosyltransferase 2-like" evidence="1">
    <location>
        <begin position="9"/>
        <end position="171"/>
    </location>
</feature>
<dbReference type="PANTHER" id="PTHR10859:SF91">
    <property type="entry name" value="DOLICHYL-PHOSPHATE BETA-GLUCOSYLTRANSFERASE"/>
    <property type="match status" value="1"/>
</dbReference>
<feature type="non-terminal residue" evidence="2">
    <location>
        <position position="250"/>
    </location>
</feature>
<sequence>MKKDNIFLSIIIPQYNELSNLKKGLLHDAFGYLEKQDFTYEVLIVDDGSTDGSLNYLKENYSNKEFLKIIEAEHGGKPVAINRGIEESTGEYILFTDMDQSTPLSELDKLLPFIAENHAVIGSRGGKRNSATISRKIAGFLFSSFRKLFLLRQIDDTQCGFKIIRADILTETFPKLNALKVKNVKGWSVSAFDVELLYLIQKKGGKIKEIRVKWNDEDVSGTKNRKFLSESGDMLKQILLVVWREMKGEY</sequence>
<keyword evidence="2" id="KW-0808">Transferase</keyword>
<dbReference type="PANTHER" id="PTHR10859">
    <property type="entry name" value="GLYCOSYL TRANSFERASE"/>
    <property type="match status" value="1"/>
</dbReference>
<dbReference type="InterPro" id="IPR001173">
    <property type="entry name" value="Glyco_trans_2-like"/>
</dbReference>
<comment type="caution">
    <text evidence="2">The sequence shown here is derived from an EMBL/GenBank/DDBJ whole genome shotgun (WGS) entry which is preliminary data.</text>
</comment>
<reference evidence="2" key="2">
    <citation type="journal article" date="2021" name="Microbiome">
        <title>Successional dynamics and alternative stable states in a saline activated sludge microbial community over 9 years.</title>
        <authorList>
            <person name="Wang Y."/>
            <person name="Ye J."/>
            <person name="Ju F."/>
            <person name="Liu L."/>
            <person name="Boyd J.A."/>
            <person name="Deng Y."/>
            <person name="Parks D.H."/>
            <person name="Jiang X."/>
            <person name="Yin X."/>
            <person name="Woodcroft B.J."/>
            <person name="Tyson G.W."/>
            <person name="Hugenholtz P."/>
            <person name="Polz M.F."/>
            <person name="Zhang T."/>
        </authorList>
    </citation>
    <scope>NUCLEOTIDE SEQUENCE</scope>
    <source>
        <strain evidence="2">HKST-UBA15</strain>
    </source>
</reference>
<gene>
    <name evidence="2" type="ORF">KC675_05130</name>
</gene>
<dbReference type="GO" id="GO:0016757">
    <property type="term" value="F:glycosyltransferase activity"/>
    <property type="evidence" value="ECO:0007669"/>
    <property type="project" value="UniProtKB-KW"/>
</dbReference>
<organism evidence="2 3">
    <name type="scientific">Candidatus Dojkabacteria bacterium</name>
    <dbReference type="NCBI Taxonomy" id="2099670"/>
    <lineage>
        <taxon>Bacteria</taxon>
        <taxon>Candidatus Dojkabacteria</taxon>
    </lineage>
</organism>
<dbReference type="SUPFAM" id="SSF53448">
    <property type="entry name" value="Nucleotide-diphospho-sugar transferases"/>
    <property type="match status" value="1"/>
</dbReference>
<evidence type="ECO:0000259" key="1">
    <source>
        <dbReference type="Pfam" id="PF00535"/>
    </source>
</evidence>
<dbReference type="Proteomes" id="UP000745577">
    <property type="component" value="Unassembled WGS sequence"/>
</dbReference>
<dbReference type="EC" id="2.4.-.-" evidence="2"/>